<sequence length="148" mass="15575">MSAGEGLDEAAKDAADIAAFFKSEIASASQTVRNVVKVDCIQMLQSLLRLVGGLPVYFPIAVLYQAGKLAHSKDCSLPKCESKLDGPGQTSVTSGHSVGVFVHMCIHACKSDVPSQSPVAPCLHKPVVFRAVITVDGRGIYQPPPGLE</sequence>
<organism evidence="1 2">
    <name type="scientific">Dissostichus eleginoides</name>
    <name type="common">Patagonian toothfish</name>
    <name type="synonym">Dissostichus amissus</name>
    <dbReference type="NCBI Taxonomy" id="100907"/>
    <lineage>
        <taxon>Eukaryota</taxon>
        <taxon>Metazoa</taxon>
        <taxon>Chordata</taxon>
        <taxon>Craniata</taxon>
        <taxon>Vertebrata</taxon>
        <taxon>Euteleostomi</taxon>
        <taxon>Actinopterygii</taxon>
        <taxon>Neopterygii</taxon>
        <taxon>Teleostei</taxon>
        <taxon>Neoteleostei</taxon>
        <taxon>Acanthomorphata</taxon>
        <taxon>Eupercaria</taxon>
        <taxon>Perciformes</taxon>
        <taxon>Notothenioidei</taxon>
        <taxon>Nototheniidae</taxon>
        <taxon>Dissostichus</taxon>
    </lineage>
</organism>
<comment type="caution">
    <text evidence="1">The sequence shown here is derived from an EMBL/GenBank/DDBJ whole genome shotgun (WGS) entry which is preliminary data.</text>
</comment>
<reference evidence="1" key="1">
    <citation type="submission" date="2023-04" db="EMBL/GenBank/DDBJ databases">
        <title>Chromosome-level genome of Chaenocephalus aceratus.</title>
        <authorList>
            <person name="Park H."/>
        </authorList>
    </citation>
    <scope>NUCLEOTIDE SEQUENCE</scope>
    <source>
        <strain evidence="1">DE</strain>
        <tissue evidence="1">Muscle</tissue>
    </source>
</reference>
<evidence type="ECO:0000313" key="2">
    <source>
        <dbReference type="Proteomes" id="UP001228049"/>
    </source>
</evidence>
<dbReference type="Proteomes" id="UP001228049">
    <property type="component" value="Unassembled WGS sequence"/>
</dbReference>
<accession>A0AAD9C854</accession>
<evidence type="ECO:0000313" key="1">
    <source>
        <dbReference type="EMBL" id="KAK1896056.1"/>
    </source>
</evidence>
<proteinExistence type="predicted"/>
<name>A0AAD9C854_DISEL</name>
<dbReference type="EMBL" id="JASDAP010000010">
    <property type="protein sequence ID" value="KAK1896056.1"/>
    <property type="molecule type" value="Genomic_DNA"/>
</dbReference>
<keyword evidence="2" id="KW-1185">Reference proteome</keyword>
<protein>
    <submittedName>
        <fullName evidence="1">tRNA N6-adenosine threonylcarbamoyltransferase</fullName>
    </submittedName>
</protein>
<gene>
    <name evidence="1" type="ORF">KUDE01_021504</name>
</gene>
<dbReference type="AlphaFoldDB" id="A0AAD9C854"/>